<dbReference type="AlphaFoldDB" id="A0AAW9DMF6"/>
<gene>
    <name evidence="1" type="ORF">SIL87_03245</name>
</gene>
<dbReference type="EMBL" id="JAWXYB010000018">
    <property type="protein sequence ID" value="MDX5929777.1"/>
    <property type="molecule type" value="Genomic_DNA"/>
</dbReference>
<comment type="caution">
    <text evidence="1">The sequence shown here is derived from an EMBL/GenBank/DDBJ whole genome shotgun (WGS) entry which is preliminary data.</text>
</comment>
<dbReference type="GO" id="GO:0003677">
    <property type="term" value="F:DNA binding"/>
    <property type="evidence" value="ECO:0007669"/>
    <property type="project" value="InterPro"/>
</dbReference>
<dbReference type="Gene3D" id="1.10.260.40">
    <property type="entry name" value="lambda repressor-like DNA-binding domains"/>
    <property type="match status" value="1"/>
</dbReference>
<evidence type="ECO:0000313" key="2">
    <source>
        <dbReference type="Proteomes" id="UP001279553"/>
    </source>
</evidence>
<organism evidence="1 2">
    <name type="scientific">Acidiphilium acidophilum</name>
    <name type="common">Thiobacillus acidophilus</name>
    <dbReference type="NCBI Taxonomy" id="76588"/>
    <lineage>
        <taxon>Bacteria</taxon>
        <taxon>Pseudomonadati</taxon>
        <taxon>Pseudomonadota</taxon>
        <taxon>Alphaproteobacteria</taxon>
        <taxon>Acetobacterales</taxon>
        <taxon>Acidocellaceae</taxon>
        <taxon>Acidiphilium</taxon>
    </lineage>
</organism>
<accession>A0AAW9DMF6</accession>
<dbReference type="SUPFAM" id="SSF47413">
    <property type="entry name" value="lambda repressor-like DNA-binding domains"/>
    <property type="match status" value="1"/>
</dbReference>
<protein>
    <submittedName>
        <fullName evidence="1">Helix-turn-helix transcriptional regulator</fullName>
    </submittedName>
</protein>
<reference evidence="1 2" key="1">
    <citation type="submission" date="2023-11" db="EMBL/GenBank/DDBJ databases">
        <title>MicrobeMod: A computational toolkit for identifying prokaryotic methylation and restriction-modification with nanopore sequencing.</title>
        <authorList>
            <person name="Crits-Christoph A."/>
            <person name="Kang S.C."/>
            <person name="Lee H."/>
            <person name="Ostrov N."/>
        </authorList>
    </citation>
    <scope>NUCLEOTIDE SEQUENCE [LARGE SCALE GENOMIC DNA]</scope>
    <source>
        <strain evidence="1 2">DSMZ 700</strain>
    </source>
</reference>
<dbReference type="InterPro" id="IPR001387">
    <property type="entry name" value="Cro/C1-type_HTH"/>
</dbReference>
<dbReference type="InterPro" id="IPR010982">
    <property type="entry name" value="Lambda_DNA-bd_dom_sf"/>
</dbReference>
<name>A0AAW9DMF6_ACIAO</name>
<dbReference type="Proteomes" id="UP001279553">
    <property type="component" value="Unassembled WGS sequence"/>
</dbReference>
<keyword evidence="2" id="KW-1185">Reference proteome</keyword>
<evidence type="ECO:0000313" key="1">
    <source>
        <dbReference type="EMBL" id="MDX5929777.1"/>
    </source>
</evidence>
<proteinExistence type="predicted"/>
<dbReference type="CDD" id="cd00093">
    <property type="entry name" value="HTH_XRE"/>
    <property type="match status" value="1"/>
</dbReference>
<sequence>MEAISGSAFTALLRQADVSQAGFARLSGVSPRQVNKWCRDRAAVPRWATMLAIALQELSVETLTILYDELTTARSKAS</sequence>
<dbReference type="RefSeq" id="WP_319612773.1">
    <property type="nucleotide sequence ID" value="NZ_JAWXYB010000018.1"/>
</dbReference>